<dbReference type="WBParaSite" id="MCOS_0000707601-mRNA-1">
    <property type="protein sequence ID" value="MCOS_0000707601-mRNA-1"/>
    <property type="gene ID" value="MCOS_0000707601"/>
</dbReference>
<reference evidence="3" key="1">
    <citation type="submission" date="2016-04" db="UniProtKB">
        <authorList>
            <consortium name="WormBaseParasite"/>
        </authorList>
    </citation>
    <scope>IDENTIFICATION</scope>
</reference>
<dbReference type="OrthoDB" id="10425755at2759"/>
<gene>
    <name evidence="1" type="ORF">MCOS_LOCUS7077</name>
</gene>
<organism evidence="3">
    <name type="scientific">Mesocestoides corti</name>
    <name type="common">Flatworm</name>
    <dbReference type="NCBI Taxonomy" id="53468"/>
    <lineage>
        <taxon>Eukaryota</taxon>
        <taxon>Metazoa</taxon>
        <taxon>Spiralia</taxon>
        <taxon>Lophotrochozoa</taxon>
        <taxon>Platyhelminthes</taxon>
        <taxon>Cestoda</taxon>
        <taxon>Eucestoda</taxon>
        <taxon>Cyclophyllidea</taxon>
        <taxon>Mesocestoididae</taxon>
        <taxon>Mesocestoides</taxon>
    </lineage>
</organism>
<sequence>MFEQNCLLNEIIAALSKNHQRPLDYGYRLYFAETPGTIRRTNRGCVSLWKENLEGVWVTLSEVSRARQTHSATFGTSTNMESNSSIGLTNQRDSRAPNILYNRAAVPPAGQRSNFFGACARAPPTTDRTQALTPLQSTDPEAQKLDTFLADVVPPTGPRIAFDGVAA</sequence>
<evidence type="ECO:0000313" key="2">
    <source>
        <dbReference type="Proteomes" id="UP000267029"/>
    </source>
</evidence>
<protein>
    <submittedName>
        <fullName evidence="3">IRS-type PTB domain-containing protein</fullName>
    </submittedName>
</protein>
<dbReference type="Proteomes" id="UP000267029">
    <property type="component" value="Unassembled WGS sequence"/>
</dbReference>
<dbReference type="EMBL" id="UXSR01005323">
    <property type="protein sequence ID" value="VDD81074.1"/>
    <property type="molecule type" value="Genomic_DNA"/>
</dbReference>
<accession>A0A158QV09</accession>
<evidence type="ECO:0000313" key="3">
    <source>
        <dbReference type="WBParaSite" id="MCOS_0000707601-mRNA-1"/>
    </source>
</evidence>
<evidence type="ECO:0000313" key="1">
    <source>
        <dbReference type="EMBL" id="VDD81074.1"/>
    </source>
</evidence>
<keyword evidence="2" id="KW-1185">Reference proteome</keyword>
<reference evidence="1 2" key="2">
    <citation type="submission" date="2018-10" db="EMBL/GenBank/DDBJ databases">
        <authorList>
            <consortium name="Pathogen Informatics"/>
        </authorList>
    </citation>
    <scope>NUCLEOTIDE SEQUENCE [LARGE SCALE GENOMIC DNA]</scope>
</reference>
<dbReference type="AlphaFoldDB" id="A0A158QV09"/>
<proteinExistence type="predicted"/>
<name>A0A158QV09_MESCO</name>